<name>A0A4R6UP43_9GAMM</name>
<reference evidence="3 4" key="1">
    <citation type="submission" date="2019-03" db="EMBL/GenBank/DDBJ databases">
        <title>Genomic Encyclopedia of Type Strains, Phase IV (KMG-IV): sequencing the most valuable type-strain genomes for metagenomic binning, comparative biology and taxonomic classification.</title>
        <authorList>
            <person name="Goeker M."/>
        </authorList>
    </citation>
    <scope>NUCLEOTIDE SEQUENCE [LARGE SCALE GENOMIC DNA]</scope>
    <source>
        <strain evidence="3 4">DSM 103792</strain>
    </source>
</reference>
<feature type="domain" description="Phosphotyrosine protein phosphatase I" evidence="2">
    <location>
        <begin position="3"/>
        <end position="131"/>
    </location>
</feature>
<dbReference type="Gene3D" id="3.40.50.2300">
    <property type="match status" value="1"/>
</dbReference>
<organism evidence="3 4">
    <name type="scientific">Permianibacter aggregans</name>
    <dbReference type="NCBI Taxonomy" id="1510150"/>
    <lineage>
        <taxon>Bacteria</taxon>
        <taxon>Pseudomonadati</taxon>
        <taxon>Pseudomonadota</taxon>
        <taxon>Gammaproteobacteria</taxon>
        <taxon>Pseudomonadales</taxon>
        <taxon>Pseudomonadaceae</taxon>
        <taxon>Permianibacter</taxon>
    </lineage>
</organism>
<dbReference type="CDD" id="cd16345">
    <property type="entry name" value="LMWP_ArsC"/>
    <property type="match status" value="1"/>
</dbReference>
<dbReference type="GO" id="GO:0046685">
    <property type="term" value="P:response to arsenic-containing substance"/>
    <property type="evidence" value="ECO:0007669"/>
    <property type="project" value="UniProtKB-KW"/>
</dbReference>
<dbReference type="SUPFAM" id="SSF52788">
    <property type="entry name" value="Phosphotyrosine protein phosphatases I"/>
    <property type="match status" value="1"/>
</dbReference>
<evidence type="ECO:0000313" key="4">
    <source>
        <dbReference type="Proteomes" id="UP000295375"/>
    </source>
</evidence>
<dbReference type="InterPro" id="IPR023485">
    <property type="entry name" value="Ptyr_pPase"/>
</dbReference>
<comment type="caution">
    <text evidence="3">The sequence shown here is derived from an EMBL/GenBank/DDBJ whole genome shotgun (WGS) entry which is preliminary data.</text>
</comment>
<proteinExistence type="predicted"/>
<sequence length="136" mass="15332">MKRKVLFVCTENAARSPMAEAILRQLVGDQFEAFSAGHQPTQLHPEALHALRELDIDTSGLSSKSLSSFIGTHFDFVITLCDKAKQECDTLPGAHERIAWDFEDPRTSAETMPYLRTAKALRERIKLFVLVQTRKS</sequence>
<dbReference type="RefSeq" id="WP_133593025.1">
    <property type="nucleotide sequence ID" value="NZ_CP037953.1"/>
</dbReference>
<evidence type="ECO:0000259" key="2">
    <source>
        <dbReference type="SMART" id="SM00226"/>
    </source>
</evidence>
<dbReference type="PANTHER" id="PTHR43428">
    <property type="entry name" value="ARSENATE REDUCTASE"/>
    <property type="match status" value="1"/>
</dbReference>
<dbReference type="PANTHER" id="PTHR43428:SF1">
    <property type="entry name" value="ARSENATE REDUCTASE"/>
    <property type="match status" value="1"/>
</dbReference>
<keyword evidence="4" id="KW-1185">Reference proteome</keyword>
<dbReference type="Pfam" id="PF01451">
    <property type="entry name" value="LMWPc"/>
    <property type="match status" value="1"/>
</dbReference>
<dbReference type="EMBL" id="SNYM01000022">
    <property type="protein sequence ID" value="TDQ45004.1"/>
    <property type="molecule type" value="Genomic_DNA"/>
</dbReference>
<dbReference type="Proteomes" id="UP000295375">
    <property type="component" value="Unassembled WGS sequence"/>
</dbReference>
<evidence type="ECO:0000256" key="1">
    <source>
        <dbReference type="ARBA" id="ARBA00022849"/>
    </source>
</evidence>
<accession>A0A4R6UP43</accession>
<dbReference type="AlphaFoldDB" id="A0A4R6UP43"/>
<protein>
    <submittedName>
        <fullName evidence="3">Protein tyrosine phosphatase</fullName>
    </submittedName>
</protein>
<evidence type="ECO:0000313" key="3">
    <source>
        <dbReference type="EMBL" id="TDQ45004.1"/>
    </source>
</evidence>
<dbReference type="OrthoDB" id="9793058at2"/>
<keyword evidence="1" id="KW-0059">Arsenical resistance</keyword>
<dbReference type="SMART" id="SM00226">
    <property type="entry name" value="LMWPc"/>
    <property type="match status" value="1"/>
</dbReference>
<dbReference type="InterPro" id="IPR036196">
    <property type="entry name" value="Ptyr_pPase_sf"/>
</dbReference>
<gene>
    <name evidence="3" type="ORF">EV696_12260</name>
</gene>